<dbReference type="EMBL" id="FCOM02000108">
    <property type="protein sequence ID" value="SAL87969.1"/>
    <property type="molecule type" value="Genomic_DNA"/>
</dbReference>
<sequence length="95" mass="9666">MPARGSGRATSATIEATRMPSRLLSDGRFNGATSRKTNHVIRSVVHVPDPAPSLIASDKFIFGAAGFGASGSSRLAFVSAGTPDDATSGDTFAPS</sequence>
<gene>
    <name evidence="1" type="ORF">AWB74_08345</name>
</gene>
<protein>
    <submittedName>
        <fullName evidence="1">Uncharacterized protein</fullName>
    </submittedName>
</protein>
<accession>A0A158L4Q2</accession>
<dbReference type="AlphaFoldDB" id="A0A158L4Q2"/>
<evidence type="ECO:0000313" key="2">
    <source>
        <dbReference type="Proteomes" id="UP000055019"/>
    </source>
</evidence>
<keyword evidence="2" id="KW-1185">Reference proteome</keyword>
<comment type="caution">
    <text evidence="1">The sequence shown here is derived from an EMBL/GenBank/DDBJ whole genome shotgun (WGS) entry which is preliminary data.</text>
</comment>
<dbReference type="Proteomes" id="UP000055019">
    <property type="component" value="Unassembled WGS sequence"/>
</dbReference>
<name>A0A158L4Q2_9BURK</name>
<proteinExistence type="predicted"/>
<reference evidence="1" key="1">
    <citation type="submission" date="2016-01" db="EMBL/GenBank/DDBJ databases">
        <authorList>
            <person name="Peeters C."/>
        </authorList>
    </citation>
    <scope>NUCLEOTIDE SEQUENCE [LARGE SCALE GENOMIC DNA]</scope>
    <source>
        <strain evidence="1">LMG 29317</strain>
    </source>
</reference>
<organism evidence="1 2">
    <name type="scientific">Caballeronia arvi</name>
    <dbReference type="NCBI Taxonomy" id="1777135"/>
    <lineage>
        <taxon>Bacteria</taxon>
        <taxon>Pseudomonadati</taxon>
        <taxon>Pseudomonadota</taxon>
        <taxon>Betaproteobacteria</taxon>
        <taxon>Burkholderiales</taxon>
        <taxon>Burkholderiaceae</taxon>
        <taxon>Caballeronia</taxon>
    </lineage>
</organism>
<evidence type="ECO:0000313" key="1">
    <source>
        <dbReference type="EMBL" id="SAL87969.1"/>
    </source>
</evidence>